<dbReference type="InterPro" id="IPR029058">
    <property type="entry name" value="AB_hydrolase_fold"/>
</dbReference>
<proteinExistence type="predicted"/>
<feature type="region of interest" description="Disordered" evidence="1">
    <location>
        <begin position="100"/>
        <end position="125"/>
    </location>
</feature>
<keyword evidence="3" id="KW-0378">Hydrolase</keyword>
<comment type="caution">
    <text evidence="3">The sequence shown here is derived from an EMBL/GenBank/DDBJ whole genome shotgun (WGS) entry which is preliminary data.</text>
</comment>
<accession>A0A541BAA6</accession>
<keyword evidence="4" id="KW-1185">Reference proteome</keyword>
<name>A0A541BAA6_9NOCA</name>
<gene>
    <name evidence="3" type="ORF">FK531_11025</name>
</gene>
<sequence>MATYVLLHGAGSDSSYWQFVAPRLRELGHDVLTPDLPCDDDSAGLVEYADVVVDAIGRRTGVILVAQSMAGFLVPLVCSRVPVELAVLVAAMVPAAGESPGDWWSNTGQEAARRELDKREGRDPDAEFDPVTTFLHDLTPEVLTTVLAAGARRQSDTPFQQALPMPAWPDIPTRFLLCLGDRFFPAEFQRRVVRDRLGITPDEIDSGHLPALARPRELVERLETYRVAAAG</sequence>
<dbReference type="PANTHER" id="PTHR37017">
    <property type="entry name" value="AB HYDROLASE-1 DOMAIN-CONTAINING PROTEIN-RELATED"/>
    <property type="match status" value="1"/>
</dbReference>
<evidence type="ECO:0000256" key="1">
    <source>
        <dbReference type="SAM" id="MobiDB-lite"/>
    </source>
</evidence>
<dbReference type="AlphaFoldDB" id="A0A541BAA6"/>
<dbReference type="PANTHER" id="PTHR37017:SF11">
    <property type="entry name" value="ESTERASE_LIPASE_THIOESTERASE DOMAIN-CONTAINING PROTEIN"/>
    <property type="match status" value="1"/>
</dbReference>
<dbReference type="SUPFAM" id="SSF53474">
    <property type="entry name" value="alpha/beta-Hydrolases"/>
    <property type="match status" value="1"/>
</dbReference>
<evidence type="ECO:0000313" key="3">
    <source>
        <dbReference type="EMBL" id="TQF69266.1"/>
    </source>
</evidence>
<reference evidence="3 4" key="1">
    <citation type="submission" date="2019-06" db="EMBL/GenBank/DDBJ databases">
        <title>Rhodococcus spaelei sp. nov., isolated from a cave.</title>
        <authorList>
            <person name="Lee S.D."/>
        </authorList>
    </citation>
    <scope>NUCLEOTIDE SEQUENCE [LARGE SCALE GENOMIC DNA]</scope>
    <source>
        <strain evidence="3 4">C9-5</strain>
    </source>
</reference>
<dbReference type="RefSeq" id="WP_142099156.1">
    <property type="nucleotide sequence ID" value="NZ_VIGH01000004.1"/>
</dbReference>
<evidence type="ECO:0000313" key="4">
    <source>
        <dbReference type="Proteomes" id="UP000316256"/>
    </source>
</evidence>
<dbReference type="GO" id="GO:0016787">
    <property type="term" value="F:hydrolase activity"/>
    <property type="evidence" value="ECO:0007669"/>
    <property type="project" value="UniProtKB-KW"/>
</dbReference>
<protein>
    <submittedName>
        <fullName evidence="3">Alpha/beta hydrolase</fullName>
    </submittedName>
</protein>
<feature type="domain" description="AB hydrolase-1" evidence="2">
    <location>
        <begin position="5"/>
        <end position="220"/>
    </location>
</feature>
<dbReference type="Gene3D" id="3.40.50.1820">
    <property type="entry name" value="alpha/beta hydrolase"/>
    <property type="match status" value="1"/>
</dbReference>
<organism evidence="3 4">
    <name type="scientific">Rhodococcus spelaei</name>
    <dbReference type="NCBI Taxonomy" id="2546320"/>
    <lineage>
        <taxon>Bacteria</taxon>
        <taxon>Bacillati</taxon>
        <taxon>Actinomycetota</taxon>
        <taxon>Actinomycetes</taxon>
        <taxon>Mycobacteriales</taxon>
        <taxon>Nocardiaceae</taxon>
        <taxon>Rhodococcus</taxon>
    </lineage>
</organism>
<dbReference type="EMBL" id="VIGH01000004">
    <property type="protein sequence ID" value="TQF69266.1"/>
    <property type="molecule type" value="Genomic_DNA"/>
</dbReference>
<feature type="compositionally biased region" description="Basic and acidic residues" evidence="1">
    <location>
        <begin position="111"/>
        <end position="125"/>
    </location>
</feature>
<dbReference type="InterPro" id="IPR052897">
    <property type="entry name" value="Sec-Metab_Biosynth_Hydrolase"/>
</dbReference>
<dbReference type="Proteomes" id="UP000316256">
    <property type="component" value="Unassembled WGS sequence"/>
</dbReference>
<dbReference type="Pfam" id="PF12697">
    <property type="entry name" value="Abhydrolase_6"/>
    <property type="match status" value="1"/>
</dbReference>
<dbReference type="InterPro" id="IPR000073">
    <property type="entry name" value="AB_hydrolase_1"/>
</dbReference>
<dbReference type="OrthoDB" id="9773549at2"/>
<evidence type="ECO:0000259" key="2">
    <source>
        <dbReference type="Pfam" id="PF12697"/>
    </source>
</evidence>